<accession>A0A6M2DI06</accession>
<comment type="similarity">
    <text evidence="6">Belongs to the peptidase T1B family.</text>
</comment>
<evidence type="ECO:0000256" key="4">
    <source>
        <dbReference type="ARBA" id="ARBA00024953"/>
    </source>
</evidence>
<keyword evidence="1 6" id="KW-0963">Cytoplasm</keyword>
<dbReference type="SUPFAM" id="SSF56235">
    <property type="entry name" value="N-terminal nucleophile aminohydrolases (Ntn hydrolases)"/>
    <property type="match status" value="1"/>
</dbReference>
<keyword evidence="3 6" id="KW-0539">Nucleus</keyword>
<dbReference type="Pfam" id="PF00227">
    <property type="entry name" value="Proteasome"/>
    <property type="match status" value="1"/>
</dbReference>
<proteinExistence type="inferred from homology"/>
<comment type="subunit">
    <text evidence="6">Component of the proteasome complex.</text>
</comment>
<dbReference type="InterPro" id="IPR023333">
    <property type="entry name" value="Proteasome_suB-type"/>
</dbReference>
<dbReference type="GO" id="GO:0019774">
    <property type="term" value="C:proteasome core complex, beta-subunit complex"/>
    <property type="evidence" value="ECO:0007669"/>
    <property type="project" value="InterPro"/>
</dbReference>
<dbReference type="InterPro" id="IPR016050">
    <property type="entry name" value="Proteasome_bsu_CS"/>
</dbReference>
<evidence type="ECO:0000256" key="2">
    <source>
        <dbReference type="ARBA" id="ARBA00022942"/>
    </source>
</evidence>
<dbReference type="InterPro" id="IPR033811">
    <property type="entry name" value="Proteasome_beta_3"/>
</dbReference>
<comment type="function">
    <text evidence="4">Non-catalytic component of the proteasome, a multicatalytic proteinase complex which is characterized by its ability to cleave peptides with Arg, Phe, Tyr, Leu, and Glu adjacent to the leaving group at neutral or slightly basic pH. The proteasome has an ATP-dependent proteolytic activity.</text>
</comment>
<evidence type="ECO:0000256" key="1">
    <source>
        <dbReference type="ARBA" id="ARBA00022490"/>
    </source>
</evidence>
<dbReference type="EMBL" id="GIIL01002203">
    <property type="protein sequence ID" value="NOV45929.1"/>
    <property type="molecule type" value="Transcribed_RNA"/>
</dbReference>
<dbReference type="Gene3D" id="3.60.20.10">
    <property type="entry name" value="Glutamine Phosphoribosylpyrophosphate, subunit 1, domain 1"/>
    <property type="match status" value="1"/>
</dbReference>
<name>A0A6M2DI06_XENCH</name>
<dbReference type="PANTHER" id="PTHR32194:SF10">
    <property type="entry name" value="PROTEASOME SUBUNIT BETA TYPE-3"/>
    <property type="match status" value="1"/>
</dbReference>
<dbReference type="CDD" id="cd03759">
    <property type="entry name" value="proteasome_beta_type_3"/>
    <property type="match status" value="1"/>
</dbReference>
<dbReference type="InterPro" id="IPR029055">
    <property type="entry name" value="Ntn_hydrolases_N"/>
</dbReference>
<dbReference type="PANTHER" id="PTHR32194">
    <property type="entry name" value="METALLOPROTEASE TLDD"/>
    <property type="match status" value="1"/>
</dbReference>
<dbReference type="GO" id="GO:0005634">
    <property type="term" value="C:nucleus"/>
    <property type="evidence" value="ECO:0007669"/>
    <property type="project" value="UniProtKB-SubCell"/>
</dbReference>
<comment type="function">
    <text evidence="6">Component of the proteasome, a multicatalytic proteinase complex which is characterized by its ability to cleave peptides with Arg, Phe, Tyr, Leu, and Glu adjacent to the leaving group at neutral or slightly basic pH. The proteasome has an ATP-dependent proteolytic activity.</text>
</comment>
<dbReference type="AlphaFoldDB" id="A0A6M2DI06"/>
<dbReference type="InterPro" id="IPR001353">
    <property type="entry name" value="Proteasome_sua/b"/>
</dbReference>
<comment type="subunit">
    <text evidence="5">The 26S proteasome consists of a 20S proteasome core and two 19S regulatory subunits. The 20S proteasome core is composed of 28 subunits that are arranged in four stacked rings, resulting in a barrel-shaped structure. The two end rings are each formed by seven alpha subunits, and the two central rings are each formed by seven beta subunits. The catalytic chamber with the active sites is on the inside of the barrel.</text>
</comment>
<comment type="subcellular location">
    <subcellularLocation>
        <location evidence="6">Cytoplasm</location>
    </subcellularLocation>
    <subcellularLocation>
        <location evidence="6">Nucleus</location>
    </subcellularLocation>
</comment>
<keyword evidence="2 6" id="KW-0647">Proteasome</keyword>
<evidence type="ECO:0000256" key="3">
    <source>
        <dbReference type="ARBA" id="ARBA00023242"/>
    </source>
</evidence>
<dbReference type="PROSITE" id="PS51476">
    <property type="entry name" value="PROTEASOME_BETA_2"/>
    <property type="match status" value="1"/>
</dbReference>
<dbReference type="FunFam" id="3.60.20.10:FF:000003">
    <property type="entry name" value="Proteasome subunit beta type-3"/>
    <property type="match status" value="1"/>
</dbReference>
<dbReference type="PROSITE" id="PS00854">
    <property type="entry name" value="PROTEASOME_BETA_1"/>
    <property type="match status" value="1"/>
</dbReference>
<evidence type="ECO:0000256" key="5">
    <source>
        <dbReference type="ARBA" id="ARBA00026071"/>
    </source>
</evidence>
<sequence>MSILGYNGGCVLAMKGKNCVAVATDHKFGIQGMTIGLDFEKVFAVGPHLYLGLPGLATDTQTVFEKLRFRKNLYELRENRKILPKTFAYMTSNFLYEHRFGPYFVEPVIAGLTPDTFEPYICQMDFIGCKSESVDFVVSGTCTEQLYGMCETLYEPDMLPDDLFEIISQAMMNAFDRDAGSGWGATVHILEKDKVTTRKLKTRMD</sequence>
<evidence type="ECO:0000256" key="6">
    <source>
        <dbReference type="RuleBase" id="RU004203"/>
    </source>
</evidence>
<protein>
    <recommendedName>
        <fullName evidence="6">Proteasome subunit beta</fullName>
    </recommendedName>
</protein>
<evidence type="ECO:0000313" key="7">
    <source>
        <dbReference type="EMBL" id="NOV45929.1"/>
    </source>
</evidence>
<dbReference type="GO" id="GO:0005737">
    <property type="term" value="C:cytoplasm"/>
    <property type="evidence" value="ECO:0007669"/>
    <property type="project" value="UniProtKB-SubCell"/>
</dbReference>
<dbReference type="GO" id="GO:0043161">
    <property type="term" value="P:proteasome-mediated ubiquitin-dependent protein catabolic process"/>
    <property type="evidence" value="ECO:0007669"/>
    <property type="project" value="InterPro"/>
</dbReference>
<organism evidence="7">
    <name type="scientific">Xenopsylla cheopis</name>
    <name type="common">Oriental rat flea</name>
    <name type="synonym">Pulex cheopis</name>
    <dbReference type="NCBI Taxonomy" id="163159"/>
    <lineage>
        <taxon>Eukaryota</taxon>
        <taxon>Metazoa</taxon>
        <taxon>Ecdysozoa</taxon>
        <taxon>Arthropoda</taxon>
        <taxon>Hexapoda</taxon>
        <taxon>Insecta</taxon>
        <taxon>Pterygota</taxon>
        <taxon>Neoptera</taxon>
        <taxon>Endopterygota</taxon>
        <taxon>Siphonaptera</taxon>
        <taxon>Pulicidae</taxon>
        <taxon>Xenopsyllinae</taxon>
        <taxon>Xenopsylla</taxon>
    </lineage>
</organism>
<reference evidence="7" key="1">
    <citation type="submission" date="2020-03" db="EMBL/GenBank/DDBJ databases">
        <title>Transcriptomic Profiling of the Digestive Tract of the Rat Flea, Xenopsylla cheopis, Following Blood Feeding and Infection with Yersinia pestis.</title>
        <authorList>
            <person name="Bland D.M."/>
            <person name="Martens C.A."/>
            <person name="Virtaneva K."/>
            <person name="Kanakabandi K."/>
            <person name="Long D."/>
            <person name="Rosenke R."/>
            <person name="Saturday G.A."/>
            <person name="Hoyt F.H."/>
            <person name="Bruno D.P."/>
            <person name="Ribeiro J.M.C."/>
            <person name="Hinnebusch J."/>
        </authorList>
    </citation>
    <scope>NUCLEOTIDE SEQUENCE</scope>
</reference>